<reference evidence="1 2" key="1">
    <citation type="submission" date="2018-06" db="EMBL/GenBank/DDBJ databases">
        <authorList>
            <consortium name="Pathogen Informatics"/>
            <person name="Doyle S."/>
        </authorList>
    </citation>
    <scope>NUCLEOTIDE SEQUENCE [LARGE SCALE GENOMIC DNA]</scope>
    <source>
        <strain evidence="1 2">NCTC10684</strain>
    </source>
</reference>
<dbReference type="AlphaFoldDB" id="A0A380WL76"/>
<proteinExistence type="predicted"/>
<dbReference type="Proteomes" id="UP000254701">
    <property type="component" value="Unassembled WGS sequence"/>
</dbReference>
<evidence type="ECO:0000313" key="1">
    <source>
        <dbReference type="EMBL" id="SUU89485.1"/>
    </source>
</evidence>
<name>A0A380WL76_AMIAI</name>
<dbReference type="EMBL" id="UFSM01000001">
    <property type="protein sequence ID" value="SUU89485.1"/>
    <property type="molecule type" value="Genomic_DNA"/>
</dbReference>
<gene>
    <name evidence="1" type="ORF">NCTC10684_02726</name>
</gene>
<accession>A0A380WL76</accession>
<evidence type="ECO:0000313" key="2">
    <source>
        <dbReference type="Proteomes" id="UP000254701"/>
    </source>
</evidence>
<organism evidence="1 2">
    <name type="scientific">Aminobacter aminovorans</name>
    <name type="common">Chelatobacter heintzii</name>
    <dbReference type="NCBI Taxonomy" id="83263"/>
    <lineage>
        <taxon>Bacteria</taxon>
        <taxon>Pseudomonadati</taxon>
        <taxon>Pseudomonadota</taxon>
        <taxon>Alphaproteobacteria</taxon>
        <taxon>Hyphomicrobiales</taxon>
        <taxon>Phyllobacteriaceae</taxon>
        <taxon>Aminobacter</taxon>
    </lineage>
</organism>
<protein>
    <submittedName>
        <fullName evidence="1">Uncharacterized protein</fullName>
    </submittedName>
</protein>
<sequence>MTFAEKVGLLAFRQRTAGRPAAADRRLRMALKPRRRAI</sequence>